<dbReference type="GO" id="GO:0005886">
    <property type="term" value="C:plasma membrane"/>
    <property type="evidence" value="ECO:0007669"/>
    <property type="project" value="InterPro"/>
</dbReference>
<dbReference type="EMBL" id="JAVRJZ010000017">
    <property type="protein sequence ID" value="KAK2709535.1"/>
    <property type="molecule type" value="Genomic_DNA"/>
</dbReference>
<feature type="domain" description="TMC" evidence="7">
    <location>
        <begin position="564"/>
        <end position="637"/>
    </location>
</feature>
<feature type="transmembrane region" description="Helical" evidence="6">
    <location>
        <begin position="105"/>
        <end position="132"/>
    </location>
</feature>
<keyword evidence="4 6" id="KW-1133">Transmembrane helix</keyword>
<accession>A0AA88HHY3</accession>
<keyword evidence="3 6" id="KW-0812">Transmembrane</keyword>
<gene>
    <name evidence="8" type="ORF">QYM36_013263</name>
</gene>
<evidence type="ECO:0000313" key="8">
    <source>
        <dbReference type="EMBL" id="KAK2709535.1"/>
    </source>
</evidence>
<comment type="caution">
    <text evidence="8">The sequence shown here is derived from an EMBL/GenBank/DDBJ whole genome shotgun (WGS) entry which is preliminary data.</text>
</comment>
<organism evidence="8 9">
    <name type="scientific">Artemia franciscana</name>
    <name type="common">Brine shrimp</name>
    <name type="synonym">Artemia sanfranciscana</name>
    <dbReference type="NCBI Taxonomy" id="6661"/>
    <lineage>
        <taxon>Eukaryota</taxon>
        <taxon>Metazoa</taxon>
        <taxon>Ecdysozoa</taxon>
        <taxon>Arthropoda</taxon>
        <taxon>Crustacea</taxon>
        <taxon>Branchiopoda</taxon>
        <taxon>Anostraca</taxon>
        <taxon>Artemiidae</taxon>
        <taxon>Artemia</taxon>
    </lineage>
</organism>
<dbReference type="InterPro" id="IPR012496">
    <property type="entry name" value="TMC_dom"/>
</dbReference>
<dbReference type="PANTHER" id="PTHR23302">
    <property type="entry name" value="TRANSMEMBRANE CHANNEL-RELATED"/>
    <property type="match status" value="1"/>
</dbReference>
<dbReference type="AlphaFoldDB" id="A0AA88HHY3"/>
<comment type="subcellular location">
    <subcellularLocation>
        <location evidence="1">Membrane</location>
        <topology evidence="1">Multi-pass membrane protein</topology>
    </subcellularLocation>
</comment>
<dbReference type="GO" id="GO:0008381">
    <property type="term" value="F:mechanosensitive monoatomic ion channel activity"/>
    <property type="evidence" value="ECO:0007669"/>
    <property type="project" value="TreeGrafter"/>
</dbReference>
<evidence type="ECO:0000259" key="7">
    <source>
        <dbReference type="Pfam" id="PF07810"/>
    </source>
</evidence>
<evidence type="ECO:0000256" key="1">
    <source>
        <dbReference type="ARBA" id="ARBA00004141"/>
    </source>
</evidence>
<evidence type="ECO:0000256" key="6">
    <source>
        <dbReference type="SAM" id="Phobius"/>
    </source>
</evidence>
<dbReference type="Proteomes" id="UP001187531">
    <property type="component" value="Unassembled WGS sequence"/>
</dbReference>
<comment type="similarity">
    <text evidence="2">Belongs to the TMC family.</text>
</comment>
<feature type="transmembrane region" description="Helical" evidence="6">
    <location>
        <begin position="285"/>
        <end position="306"/>
    </location>
</feature>
<proteinExistence type="inferred from homology"/>
<evidence type="ECO:0000256" key="3">
    <source>
        <dbReference type="ARBA" id="ARBA00022692"/>
    </source>
</evidence>
<sequence>MGIIEKAEKHSEHKDIIAGAKHQPWTMHKKLRLIRKAKSCAREEEGAIVNRLSEKKTFQDFRSKWFLSFGKKIGKFKRNFDNCAAQLIPWNNRIKKIESYFGSAVASYFVFLRWMFGINVSIAVGFSLFVIAPQVLFPNEGDINRQNLLEEEKATAFNFQSFWNFDGVLKYSPLFYGFYTNNSIRFYKLPLAYFLSGVLLFVYSYFVILRKMASNNRQSRGMDDSDDYSFIWKLFNGWDYMIGSEETAFSKKSSIALGFREALLEELEIKQDKSKTPIKLTIKRCISNILIVLLLVAAAHIVVLVVDRSKKIDPRAGWWIQNEITIVMSAITVIYPNVFEAIGLLEGYHPRRALRWQLGRVMLLNLLSFYTLIIALFRKVQHMIIRLTGIRLTNAVMFQSFANITGSSGITSNKTFGASCYTEVIECQTTTEVVPRSTNDPLTYDFEPGLTFKPEASALTSNLSTIFKNVTLLYKSIVHVLLHKDEPTPSTETAENDVCYVTYCNGTNSTGALVTKQVNNSCRGDNPLGCTSFWTSERNQTAQLSAYASSLNASYSPIELRELCWETMFGQEIAKLVIMDLIFTVIAVLLIDFVRSLFVKYFNHCWCWDLERSFPEYGEFKIAENILHLINNQGMVW</sequence>
<feature type="transmembrane region" description="Helical" evidence="6">
    <location>
        <begin position="326"/>
        <end position="345"/>
    </location>
</feature>
<evidence type="ECO:0000256" key="5">
    <source>
        <dbReference type="ARBA" id="ARBA00023136"/>
    </source>
</evidence>
<feature type="transmembrane region" description="Helical" evidence="6">
    <location>
        <begin position="573"/>
        <end position="594"/>
    </location>
</feature>
<dbReference type="Pfam" id="PF07810">
    <property type="entry name" value="TMC"/>
    <property type="match status" value="1"/>
</dbReference>
<dbReference type="PANTHER" id="PTHR23302:SF40">
    <property type="entry name" value="TRANSMEMBRANE CHANNEL-LIKE PROTEIN"/>
    <property type="match status" value="1"/>
</dbReference>
<evidence type="ECO:0000256" key="2">
    <source>
        <dbReference type="ARBA" id="ARBA00006510"/>
    </source>
</evidence>
<reference evidence="8" key="1">
    <citation type="submission" date="2023-07" db="EMBL/GenBank/DDBJ databases">
        <title>Chromosome-level genome assembly of Artemia franciscana.</title>
        <authorList>
            <person name="Jo E."/>
        </authorList>
    </citation>
    <scope>NUCLEOTIDE SEQUENCE</scope>
    <source>
        <tissue evidence="8">Whole body</tissue>
    </source>
</reference>
<name>A0AA88HHY3_ARTSF</name>
<evidence type="ECO:0000256" key="4">
    <source>
        <dbReference type="ARBA" id="ARBA00022989"/>
    </source>
</evidence>
<keyword evidence="9" id="KW-1185">Reference proteome</keyword>
<protein>
    <recommendedName>
        <fullName evidence="7">TMC domain-containing protein</fullName>
    </recommendedName>
</protein>
<keyword evidence="5 6" id="KW-0472">Membrane</keyword>
<evidence type="ECO:0000313" key="9">
    <source>
        <dbReference type="Proteomes" id="UP001187531"/>
    </source>
</evidence>
<dbReference type="InterPro" id="IPR038900">
    <property type="entry name" value="TMC"/>
</dbReference>
<feature type="transmembrane region" description="Helical" evidence="6">
    <location>
        <begin position="191"/>
        <end position="209"/>
    </location>
</feature>
<feature type="transmembrane region" description="Helical" evidence="6">
    <location>
        <begin position="357"/>
        <end position="377"/>
    </location>
</feature>